<dbReference type="InterPro" id="IPR001100">
    <property type="entry name" value="Pyr_nuc-diS_OxRdtase"/>
</dbReference>
<comment type="similarity">
    <text evidence="2">Belongs to the class-I pyridine nucleotide-disulfide oxidoreductase family.</text>
</comment>
<proteinExistence type="inferred from homology"/>
<comment type="caution">
    <text evidence="7">The sequence shown here is derived from an EMBL/GenBank/DDBJ whole genome shotgun (WGS) entry which is preliminary data.</text>
</comment>
<dbReference type="PRINTS" id="PR00368">
    <property type="entry name" value="FADPNR"/>
</dbReference>
<evidence type="ECO:0000259" key="6">
    <source>
        <dbReference type="Pfam" id="PF07992"/>
    </source>
</evidence>
<keyword evidence="4" id="KW-0274">FAD</keyword>
<evidence type="ECO:0000256" key="2">
    <source>
        <dbReference type="ARBA" id="ARBA00007532"/>
    </source>
</evidence>
<reference evidence="7 8" key="1">
    <citation type="journal article" date="2019" name="Int. J. Syst. Evol. Microbiol.">
        <title>The Global Catalogue of Microorganisms (GCM) 10K type strain sequencing project: providing services to taxonomists for standard genome sequencing and annotation.</title>
        <authorList>
            <consortium name="The Broad Institute Genomics Platform"/>
            <consortium name="The Broad Institute Genome Sequencing Center for Infectious Disease"/>
            <person name="Wu L."/>
            <person name="Ma J."/>
        </authorList>
    </citation>
    <scope>NUCLEOTIDE SEQUENCE [LARGE SCALE GENOMIC DNA]</scope>
    <source>
        <strain evidence="7 8">JCM 16022</strain>
    </source>
</reference>
<evidence type="ECO:0000256" key="4">
    <source>
        <dbReference type="ARBA" id="ARBA00022827"/>
    </source>
</evidence>
<dbReference type="EMBL" id="BAAAQR010000004">
    <property type="protein sequence ID" value="GAA2144686.1"/>
    <property type="molecule type" value="Genomic_DNA"/>
</dbReference>
<dbReference type="SUPFAM" id="SSF55424">
    <property type="entry name" value="FAD/NAD-linked reductases, dimerisation (C-terminal) domain"/>
    <property type="match status" value="1"/>
</dbReference>
<dbReference type="InterPro" id="IPR036188">
    <property type="entry name" value="FAD/NAD-bd_sf"/>
</dbReference>
<dbReference type="Pfam" id="PF02852">
    <property type="entry name" value="Pyr_redox_dim"/>
    <property type="match status" value="1"/>
</dbReference>
<evidence type="ECO:0000259" key="5">
    <source>
        <dbReference type="Pfam" id="PF02852"/>
    </source>
</evidence>
<comment type="cofactor">
    <cofactor evidence="1">
        <name>FAD</name>
        <dbReference type="ChEBI" id="CHEBI:57692"/>
    </cofactor>
</comment>
<dbReference type="PANTHER" id="PTHR43014">
    <property type="entry name" value="MERCURIC REDUCTASE"/>
    <property type="match status" value="1"/>
</dbReference>
<sequence length="458" mass="47460">MDQTAPTDVDVVVVGLGAGGELAAARLAAAGLRVVAVERGLVGGECPFAGCTPTKLAIRAADLLAESRRAAALAGEVDVRPDWAPVAARIRDANHDWDDATHVRPLEEAGVSVVRGHGRLAGPGRVVVETGSGPREYAAARGVVLDTGTEPGVPPIDGLAATPYWTNREVVRVTELPDSLVVLGGGPIGTELAQLFARFGVAVALLETADRILGPEEPESSTVVARALRADGVEVRTGVDIRRIDHDGAFRIRTDGGDLATSALLVATGRRTNLDDLGLETVGLDPTAPTLEVDERMRAGERLWAVGDITGKGEYTHVSLYQAGVAVRDLLGEDGPWADYRAVSRVTFTDPEVGSVGLTEEQARAARLDVRVGSADLGGSSRGWIHGPGGDGLVKLVADAGRGVLVGATAVGPSGGEVLGLLAAAVHAEIPVGTLRRMHFAYPTFHRVVLGALVDLGL</sequence>
<dbReference type="Pfam" id="PF07992">
    <property type="entry name" value="Pyr_redox_2"/>
    <property type="match status" value="1"/>
</dbReference>
<gene>
    <name evidence="7" type="ORF">GCM10009844_18560</name>
</gene>
<dbReference type="Gene3D" id="3.50.50.60">
    <property type="entry name" value="FAD/NAD(P)-binding domain"/>
    <property type="match status" value="2"/>
</dbReference>
<dbReference type="SUPFAM" id="SSF51905">
    <property type="entry name" value="FAD/NAD(P)-binding domain"/>
    <property type="match status" value="1"/>
</dbReference>
<protein>
    <submittedName>
        <fullName evidence="7">NAD(P)/FAD-dependent oxidoreductase</fullName>
    </submittedName>
</protein>
<keyword evidence="3" id="KW-0285">Flavoprotein</keyword>
<evidence type="ECO:0000313" key="7">
    <source>
        <dbReference type="EMBL" id="GAA2144686.1"/>
    </source>
</evidence>
<dbReference type="PANTHER" id="PTHR43014:SF2">
    <property type="entry name" value="MERCURIC REDUCTASE"/>
    <property type="match status" value="1"/>
</dbReference>
<feature type="domain" description="Pyridine nucleotide-disulphide oxidoreductase dimerisation" evidence="5">
    <location>
        <begin position="343"/>
        <end position="448"/>
    </location>
</feature>
<name>A0ABN2ZMZ1_9ACTN</name>
<keyword evidence="8" id="KW-1185">Reference proteome</keyword>
<evidence type="ECO:0000256" key="3">
    <source>
        <dbReference type="ARBA" id="ARBA00022630"/>
    </source>
</evidence>
<dbReference type="Proteomes" id="UP001501771">
    <property type="component" value="Unassembled WGS sequence"/>
</dbReference>
<evidence type="ECO:0000313" key="8">
    <source>
        <dbReference type="Proteomes" id="UP001501771"/>
    </source>
</evidence>
<organism evidence="7 8">
    <name type="scientific">Nocardioides koreensis</name>
    <dbReference type="NCBI Taxonomy" id="433651"/>
    <lineage>
        <taxon>Bacteria</taxon>
        <taxon>Bacillati</taxon>
        <taxon>Actinomycetota</taxon>
        <taxon>Actinomycetes</taxon>
        <taxon>Propionibacteriales</taxon>
        <taxon>Nocardioidaceae</taxon>
        <taxon>Nocardioides</taxon>
    </lineage>
</organism>
<dbReference type="Gene3D" id="3.30.390.30">
    <property type="match status" value="1"/>
</dbReference>
<dbReference type="RefSeq" id="WP_344150461.1">
    <property type="nucleotide sequence ID" value="NZ_BAAAQR010000004.1"/>
</dbReference>
<dbReference type="PRINTS" id="PR00411">
    <property type="entry name" value="PNDRDTASEI"/>
</dbReference>
<dbReference type="InterPro" id="IPR023753">
    <property type="entry name" value="FAD/NAD-binding_dom"/>
</dbReference>
<evidence type="ECO:0000256" key="1">
    <source>
        <dbReference type="ARBA" id="ARBA00001974"/>
    </source>
</evidence>
<dbReference type="InterPro" id="IPR016156">
    <property type="entry name" value="FAD/NAD-linked_Rdtase_dimer_sf"/>
</dbReference>
<feature type="domain" description="FAD/NAD(P)-binding" evidence="6">
    <location>
        <begin position="10"/>
        <end position="323"/>
    </location>
</feature>
<dbReference type="InterPro" id="IPR004099">
    <property type="entry name" value="Pyr_nucl-diS_OxRdtase_dimer"/>
</dbReference>
<accession>A0ABN2ZMZ1</accession>
<dbReference type="PIRSF" id="PIRSF000350">
    <property type="entry name" value="Mercury_reductase_MerA"/>
    <property type="match status" value="1"/>
</dbReference>